<dbReference type="Proteomes" id="UP000032049">
    <property type="component" value="Unassembled WGS sequence"/>
</dbReference>
<dbReference type="OrthoDB" id="5383110at2"/>
<accession>A0A0D0FY31</accession>
<keyword evidence="1" id="KW-0732">Signal</keyword>
<evidence type="ECO:0000313" key="3">
    <source>
        <dbReference type="EMBL" id="KIO77444.1"/>
    </source>
</evidence>
<feature type="domain" description="DUF4440" evidence="2">
    <location>
        <begin position="34"/>
        <end position="140"/>
    </location>
</feature>
<dbReference type="STRING" id="1503925.TH53_09195"/>
<reference evidence="3 4" key="1">
    <citation type="submission" date="2015-01" db="EMBL/GenBank/DDBJ databases">
        <title>Draft genome sequence of Pedobacter sp. NL19 isolated from sludge of an effluent treatment pond in an abandoned uranium mine.</title>
        <authorList>
            <person name="Santos T."/>
            <person name="Caetano T."/>
            <person name="Covas C."/>
            <person name="Cruz A."/>
            <person name="Mendo S."/>
        </authorList>
    </citation>
    <scope>NUCLEOTIDE SEQUENCE [LARGE SCALE GENOMIC DNA]</scope>
    <source>
        <strain evidence="3 4">NL19</strain>
    </source>
</reference>
<evidence type="ECO:0000259" key="2">
    <source>
        <dbReference type="Pfam" id="PF14534"/>
    </source>
</evidence>
<feature type="chain" id="PRO_5002210708" description="DUF4440 domain-containing protein" evidence="1">
    <location>
        <begin position="20"/>
        <end position="149"/>
    </location>
</feature>
<dbReference type="InterPro" id="IPR032710">
    <property type="entry name" value="NTF2-like_dom_sf"/>
</dbReference>
<protein>
    <recommendedName>
        <fullName evidence="2">DUF4440 domain-containing protein</fullName>
    </recommendedName>
</protein>
<dbReference type="Gene3D" id="3.10.450.50">
    <property type="match status" value="1"/>
</dbReference>
<feature type="signal peptide" evidence="1">
    <location>
        <begin position="1"/>
        <end position="19"/>
    </location>
</feature>
<evidence type="ECO:0000256" key="1">
    <source>
        <dbReference type="SAM" id="SignalP"/>
    </source>
</evidence>
<dbReference type="RefSeq" id="WP_041880973.1">
    <property type="nucleotide sequence ID" value="NZ_CP157278.1"/>
</dbReference>
<organism evidence="3 4">
    <name type="scientific">Pedobacter lusitanus</name>
    <dbReference type="NCBI Taxonomy" id="1503925"/>
    <lineage>
        <taxon>Bacteria</taxon>
        <taxon>Pseudomonadati</taxon>
        <taxon>Bacteroidota</taxon>
        <taxon>Sphingobacteriia</taxon>
        <taxon>Sphingobacteriales</taxon>
        <taxon>Sphingobacteriaceae</taxon>
        <taxon>Pedobacter</taxon>
    </lineage>
</organism>
<dbReference type="Pfam" id="PF14534">
    <property type="entry name" value="DUF4440"/>
    <property type="match status" value="1"/>
</dbReference>
<keyword evidence="4" id="KW-1185">Reference proteome</keyword>
<name>A0A0D0FY31_9SPHI</name>
<dbReference type="EMBL" id="JXRA01000034">
    <property type="protein sequence ID" value="KIO77444.1"/>
    <property type="molecule type" value="Genomic_DNA"/>
</dbReference>
<evidence type="ECO:0000313" key="4">
    <source>
        <dbReference type="Proteomes" id="UP000032049"/>
    </source>
</evidence>
<gene>
    <name evidence="3" type="ORF">TH53_09195</name>
</gene>
<dbReference type="SUPFAM" id="SSF54427">
    <property type="entry name" value="NTF2-like"/>
    <property type="match status" value="1"/>
</dbReference>
<dbReference type="InterPro" id="IPR027843">
    <property type="entry name" value="DUF4440"/>
</dbReference>
<dbReference type="AlphaFoldDB" id="A0A0D0FY31"/>
<sequence length="149" mass="16315">MKKLLLSFFLIISCVLVRAQQGTPEAATKDETEVAAVVEKLRAAMISGNRSDLESVTSADLTYGHSGGKIQNKAAFIDDITSKRSDFKTIELTKQSVTVQNNVAIVRHVLIADTNDGGKPAHISLGIVLVLKKEKKDWKIIARRAFHVD</sequence>
<proteinExistence type="predicted"/>
<comment type="caution">
    <text evidence="3">The sequence shown here is derived from an EMBL/GenBank/DDBJ whole genome shotgun (WGS) entry which is preliminary data.</text>
</comment>